<keyword evidence="1" id="KW-1133">Transmembrane helix</keyword>
<accession>A0A7Y6A1P0</accession>
<dbReference type="Proteomes" id="UP000565724">
    <property type="component" value="Unassembled WGS sequence"/>
</dbReference>
<feature type="transmembrane region" description="Helical" evidence="1">
    <location>
        <begin position="69"/>
        <end position="89"/>
    </location>
</feature>
<comment type="caution">
    <text evidence="2">The sequence shown here is derived from an EMBL/GenBank/DDBJ whole genome shotgun (WGS) entry which is preliminary data.</text>
</comment>
<keyword evidence="1" id="KW-0472">Membrane</keyword>
<evidence type="ECO:0000313" key="2">
    <source>
        <dbReference type="EMBL" id="NUU18146.1"/>
    </source>
</evidence>
<evidence type="ECO:0000256" key="1">
    <source>
        <dbReference type="SAM" id="Phobius"/>
    </source>
</evidence>
<organism evidence="2 3">
    <name type="scientific">Cellulomonas humilata</name>
    <dbReference type="NCBI Taxonomy" id="144055"/>
    <lineage>
        <taxon>Bacteria</taxon>
        <taxon>Bacillati</taxon>
        <taxon>Actinomycetota</taxon>
        <taxon>Actinomycetes</taxon>
        <taxon>Micrococcales</taxon>
        <taxon>Cellulomonadaceae</taxon>
        <taxon>Cellulomonas</taxon>
    </lineage>
</organism>
<feature type="transmembrane region" description="Helical" evidence="1">
    <location>
        <begin position="39"/>
        <end position="57"/>
    </location>
</feature>
<dbReference type="EMBL" id="JABMCI010000066">
    <property type="protein sequence ID" value="NUU18146.1"/>
    <property type="molecule type" value="Genomic_DNA"/>
</dbReference>
<keyword evidence="1" id="KW-0812">Transmembrane</keyword>
<name>A0A7Y6A1P0_9CELL</name>
<sequence length="138" mass="14228">MRAALTARIAIGTAAGAIAAALLGAWVTDATVDGAAGTAVRTVLVLVVLVLVPWWALRQELLQAHRARLRTWAVAGVLVGYLVNPFAWRGDALVAGAFTPLPAAWVVDLALWMAVGAASCVVTSHAAARSNQSLGYTG</sequence>
<dbReference type="RefSeq" id="WP_175348066.1">
    <property type="nucleotide sequence ID" value="NZ_JABMCI010000066.1"/>
</dbReference>
<keyword evidence="3" id="KW-1185">Reference proteome</keyword>
<gene>
    <name evidence="2" type="ORF">HP550_12890</name>
</gene>
<proteinExistence type="predicted"/>
<reference evidence="2 3" key="1">
    <citation type="submission" date="2020-05" db="EMBL/GenBank/DDBJ databases">
        <title>Genome Sequencing of Type Strains.</title>
        <authorList>
            <person name="Lemaire J.F."/>
            <person name="Inderbitzin P."/>
            <person name="Gregorio O.A."/>
            <person name="Collins S.B."/>
            <person name="Wespe N."/>
            <person name="Knight-Connoni V."/>
        </authorList>
    </citation>
    <scope>NUCLEOTIDE SEQUENCE [LARGE SCALE GENOMIC DNA]</scope>
    <source>
        <strain evidence="2 3">ATCC 25174</strain>
    </source>
</reference>
<protein>
    <submittedName>
        <fullName evidence="2">Uncharacterized protein</fullName>
    </submittedName>
</protein>
<dbReference type="AlphaFoldDB" id="A0A7Y6A1P0"/>
<feature type="transmembrane region" description="Helical" evidence="1">
    <location>
        <begin position="109"/>
        <end position="128"/>
    </location>
</feature>
<evidence type="ECO:0000313" key="3">
    <source>
        <dbReference type="Proteomes" id="UP000565724"/>
    </source>
</evidence>
<feature type="transmembrane region" description="Helical" evidence="1">
    <location>
        <begin position="7"/>
        <end position="27"/>
    </location>
</feature>